<evidence type="ECO:0000313" key="4">
    <source>
        <dbReference type="Proteomes" id="UP001500879"/>
    </source>
</evidence>
<evidence type="ECO:0000259" key="2">
    <source>
        <dbReference type="Pfam" id="PF00582"/>
    </source>
</evidence>
<name>A0ABN0Z0X1_9ACTN</name>
<dbReference type="InterPro" id="IPR006015">
    <property type="entry name" value="Universal_stress_UspA"/>
</dbReference>
<gene>
    <name evidence="3" type="ORF">GCM10010357_53180</name>
</gene>
<dbReference type="PRINTS" id="PR01438">
    <property type="entry name" value="UNVRSLSTRESS"/>
</dbReference>
<dbReference type="RefSeq" id="WP_344029332.1">
    <property type="nucleotide sequence ID" value="NZ_BAAABX010000056.1"/>
</dbReference>
<dbReference type="InterPro" id="IPR014729">
    <property type="entry name" value="Rossmann-like_a/b/a_fold"/>
</dbReference>
<protein>
    <submittedName>
        <fullName evidence="3">Universal stress protein</fullName>
    </submittedName>
</protein>
<feature type="domain" description="UspA" evidence="2">
    <location>
        <begin position="154"/>
        <end position="289"/>
    </location>
</feature>
<comment type="caution">
    <text evidence="3">The sequence shown here is derived from an EMBL/GenBank/DDBJ whole genome shotgun (WGS) entry which is preliminary data.</text>
</comment>
<comment type="similarity">
    <text evidence="1">Belongs to the universal stress protein A family.</text>
</comment>
<proteinExistence type="inferred from homology"/>
<accession>A0ABN0Z0X1</accession>
<dbReference type="Gene3D" id="3.40.50.620">
    <property type="entry name" value="HUPs"/>
    <property type="match status" value="2"/>
</dbReference>
<reference evidence="3 4" key="1">
    <citation type="journal article" date="2019" name="Int. J. Syst. Evol. Microbiol.">
        <title>The Global Catalogue of Microorganisms (GCM) 10K type strain sequencing project: providing services to taxonomists for standard genome sequencing and annotation.</title>
        <authorList>
            <consortium name="The Broad Institute Genomics Platform"/>
            <consortium name="The Broad Institute Genome Sequencing Center for Infectious Disease"/>
            <person name="Wu L."/>
            <person name="Ma J."/>
        </authorList>
    </citation>
    <scope>NUCLEOTIDE SEQUENCE [LARGE SCALE GENOMIC DNA]</scope>
    <source>
        <strain evidence="3 4">JCM 4788</strain>
    </source>
</reference>
<keyword evidence="4" id="KW-1185">Reference proteome</keyword>
<dbReference type="EMBL" id="BAAABX010000056">
    <property type="protein sequence ID" value="GAA0425008.1"/>
    <property type="molecule type" value="Genomic_DNA"/>
</dbReference>
<dbReference type="Proteomes" id="UP001500879">
    <property type="component" value="Unassembled WGS sequence"/>
</dbReference>
<sequence length="300" mass="31355">MPEATARHGRVLVGFDGSARALPALYRAADEAVRRGAALEILCGWPWGRHQPPEPAMARGVPSAHDVSRAALERAVVRVRALAGGLSVVPTLTTEPAARALVRFGRTAALTVVGTRGHGGFDELLVGSVVLRVAAHSTGPLLVVRGPSADEWRCVLVGLESEADLGALRFGFEEAARRGATLRVLHAWHHPAAPGPRAPLGQDGVRLLTRAAEAVPAYAVAALRPEYPGVAVTTEAVCRGAGHALTEASRTADVVIVAAHRRTGRLGLRLGPVTHALLHHAHCPVVLVPDTPDTPDGPAE</sequence>
<evidence type="ECO:0000256" key="1">
    <source>
        <dbReference type="ARBA" id="ARBA00008791"/>
    </source>
</evidence>
<dbReference type="InterPro" id="IPR006016">
    <property type="entry name" value="UspA"/>
</dbReference>
<dbReference type="PANTHER" id="PTHR46268:SF6">
    <property type="entry name" value="UNIVERSAL STRESS PROTEIN UP12"/>
    <property type="match status" value="1"/>
</dbReference>
<dbReference type="Pfam" id="PF00582">
    <property type="entry name" value="Usp"/>
    <property type="match status" value="2"/>
</dbReference>
<feature type="domain" description="UspA" evidence="2">
    <location>
        <begin position="10"/>
        <end position="145"/>
    </location>
</feature>
<dbReference type="PANTHER" id="PTHR46268">
    <property type="entry name" value="STRESS RESPONSE PROTEIN NHAX"/>
    <property type="match status" value="1"/>
</dbReference>
<evidence type="ECO:0000313" key="3">
    <source>
        <dbReference type="EMBL" id="GAA0425008.1"/>
    </source>
</evidence>
<dbReference type="SUPFAM" id="SSF52402">
    <property type="entry name" value="Adenine nucleotide alpha hydrolases-like"/>
    <property type="match status" value="2"/>
</dbReference>
<organism evidence="3 4">
    <name type="scientific">Streptomyces luteireticuli</name>
    <dbReference type="NCBI Taxonomy" id="173858"/>
    <lineage>
        <taxon>Bacteria</taxon>
        <taxon>Bacillati</taxon>
        <taxon>Actinomycetota</taxon>
        <taxon>Actinomycetes</taxon>
        <taxon>Kitasatosporales</taxon>
        <taxon>Streptomycetaceae</taxon>
        <taxon>Streptomyces</taxon>
    </lineage>
</organism>